<keyword evidence="1" id="KW-0472">Membrane</keyword>
<proteinExistence type="predicted"/>
<evidence type="ECO:0000313" key="2">
    <source>
        <dbReference type="EMBL" id="CAI49866.1"/>
    </source>
</evidence>
<feature type="transmembrane region" description="Helical" evidence="1">
    <location>
        <begin position="62"/>
        <end position="81"/>
    </location>
</feature>
<name>A0A1U7EXI1_NATPD</name>
<dbReference type="AlphaFoldDB" id="A0A1U7EXI1"/>
<feature type="transmembrane region" description="Helical" evidence="1">
    <location>
        <begin position="20"/>
        <end position="50"/>
    </location>
</feature>
<evidence type="ECO:0000313" key="3">
    <source>
        <dbReference type="Proteomes" id="UP000002698"/>
    </source>
</evidence>
<dbReference type="HOGENOM" id="CLU_2079488_0_0_2"/>
<keyword evidence="1" id="KW-0812">Transmembrane</keyword>
<protein>
    <submittedName>
        <fullName evidence="2">Uncharacterized protein</fullName>
    </submittedName>
</protein>
<dbReference type="STRING" id="348780.NP_3550A"/>
<evidence type="ECO:0000256" key="1">
    <source>
        <dbReference type="SAM" id="Phobius"/>
    </source>
</evidence>
<sequence>MSEPDGARRLRGGGVGSVLGGLAVGAFALVASYPTAAGAVLGIGIAGFVAERGRSLDSRISLGFVAVGGIGLLEATGTTAVGIDPFLLASFGVTFGLIDIGLSSVLGRAKNRSNGER</sequence>
<keyword evidence="1" id="KW-1133">Transmembrane helix</keyword>
<dbReference type="GeneID" id="3701803"/>
<dbReference type="eggNOG" id="arCOG13469">
    <property type="taxonomic scope" value="Archaea"/>
</dbReference>
<keyword evidence="3" id="KW-1185">Reference proteome</keyword>
<reference evidence="2 3" key="1">
    <citation type="journal article" date="2005" name="Genome Res.">
        <title>Living with two extremes: conclusions from the genome sequence of Natronomonas pharaonis.</title>
        <authorList>
            <person name="Falb M."/>
            <person name="Pfeiffer F."/>
            <person name="Palm P."/>
            <person name="Rodewald K."/>
            <person name="Hickmann V."/>
            <person name="Tittor J."/>
            <person name="Oesterhelt D."/>
        </authorList>
    </citation>
    <scope>NUCLEOTIDE SEQUENCE [LARGE SCALE GENOMIC DNA]</scope>
    <source>
        <strain evidence="3">ATCC 35678 / DSM 2160 / CIP 103997 / JCM 8858 / NBRC 14720 / NCIMB 2260 / Gabara</strain>
    </source>
</reference>
<dbReference type="EMBL" id="CR936257">
    <property type="protein sequence ID" value="CAI49866.1"/>
    <property type="molecule type" value="Genomic_DNA"/>
</dbReference>
<gene>
    <name evidence="2" type="ordered locus">NP_3550A</name>
</gene>
<accession>A0A1U7EXI1</accession>
<organism evidence="2 3">
    <name type="scientific">Natronomonas pharaonis (strain ATCC 35678 / DSM 2160 / CIP 103997 / JCM 8858 / NBRC 14720 / NCIMB 2260 / Gabara)</name>
    <name type="common">Halobacterium pharaonis</name>
    <dbReference type="NCBI Taxonomy" id="348780"/>
    <lineage>
        <taxon>Archaea</taxon>
        <taxon>Methanobacteriati</taxon>
        <taxon>Methanobacteriota</taxon>
        <taxon>Stenosarchaea group</taxon>
        <taxon>Halobacteria</taxon>
        <taxon>Halobacteriales</taxon>
        <taxon>Natronomonadaceae</taxon>
        <taxon>Natronomonas</taxon>
    </lineage>
</organism>
<dbReference type="EnsemblBacteria" id="CAI49866">
    <property type="protein sequence ID" value="CAI49866"/>
    <property type="gene ID" value="NP_3550A"/>
</dbReference>
<dbReference type="RefSeq" id="WP_011323486.1">
    <property type="nucleotide sequence ID" value="NC_007426.1"/>
</dbReference>
<dbReference type="Proteomes" id="UP000002698">
    <property type="component" value="Chromosome"/>
</dbReference>
<feature type="transmembrane region" description="Helical" evidence="1">
    <location>
        <begin position="87"/>
        <end position="107"/>
    </location>
</feature>
<dbReference type="KEGG" id="nph:NP_3550A"/>